<feature type="domain" description="TIR" evidence="1">
    <location>
        <begin position="3"/>
        <end position="168"/>
    </location>
</feature>
<gene>
    <name evidence="2" type="ORF">WCD41_06350</name>
</gene>
<sequence>MSDEPAIFVSHSSADGETARRLRVGLAAALETRGLRMLLDETHLGPGDLWKPILHRWLAECDGAIVLLAPVALTKPWVRKEATILAWRAALRPDLGVVPVLIDGVTPEQVEEAFPAVELEASQVVRVPANPTDEALAAVVAEIVERLPVGLSGDDDVRRWVRDVADQLGDVRPHAFAALVDQLDVADEPWRAPPERCRVVAHELHHVPTLDDVEGYVTPIVRDMRDRRYFVESVAPVGIPVDAAAPLIRAFARDPGRRVLALNGHEFETAVRYVERATCGNRYFESRQVAGPVPEDAVEHVCAAARGWLLASTGAGTERRIARQLAAIDRRGRRVLVLPLHNEECPDGLTRAVVRDVVARLCEELPHLVLLVLTGPDYAGVDDLWPDAVRVAPGPTDVDTELDENAVYRRLLEQAG</sequence>
<accession>A0ABU8N281</accession>
<keyword evidence="2" id="KW-0675">Receptor</keyword>
<dbReference type="InterPro" id="IPR035897">
    <property type="entry name" value="Toll_tir_struct_dom_sf"/>
</dbReference>
<organism evidence="2 3">
    <name type="scientific">Actinomycetospora aeridis</name>
    <dbReference type="NCBI Taxonomy" id="3129231"/>
    <lineage>
        <taxon>Bacteria</taxon>
        <taxon>Bacillati</taxon>
        <taxon>Actinomycetota</taxon>
        <taxon>Actinomycetes</taxon>
        <taxon>Pseudonocardiales</taxon>
        <taxon>Pseudonocardiaceae</taxon>
        <taxon>Actinomycetospora</taxon>
    </lineage>
</organism>
<dbReference type="PROSITE" id="PS50104">
    <property type="entry name" value="TIR"/>
    <property type="match status" value="1"/>
</dbReference>
<dbReference type="InterPro" id="IPR000157">
    <property type="entry name" value="TIR_dom"/>
</dbReference>
<comment type="caution">
    <text evidence="2">The sequence shown here is derived from an EMBL/GenBank/DDBJ whole genome shotgun (WGS) entry which is preliminary data.</text>
</comment>
<reference evidence="2 3" key="1">
    <citation type="submission" date="2024-03" db="EMBL/GenBank/DDBJ databases">
        <title>Actinomycetospora sp. OC33-EN06, a novel actinomycete isolated from wild orchid (Aerides multiflora).</title>
        <authorList>
            <person name="Suriyachadkun C."/>
        </authorList>
    </citation>
    <scope>NUCLEOTIDE SEQUENCE [LARGE SCALE GENOMIC DNA]</scope>
    <source>
        <strain evidence="2 3">OC33-EN06</strain>
    </source>
</reference>
<evidence type="ECO:0000313" key="3">
    <source>
        <dbReference type="Proteomes" id="UP001370100"/>
    </source>
</evidence>
<keyword evidence="3" id="KW-1185">Reference proteome</keyword>
<dbReference type="Gene3D" id="3.40.50.10140">
    <property type="entry name" value="Toll/interleukin-1 receptor homology (TIR) domain"/>
    <property type="match status" value="1"/>
</dbReference>
<proteinExistence type="predicted"/>
<evidence type="ECO:0000259" key="1">
    <source>
        <dbReference type="PROSITE" id="PS50104"/>
    </source>
</evidence>
<dbReference type="SUPFAM" id="SSF52200">
    <property type="entry name" value="Toll/Interleukin receptor TIR domain"/>
    <property type="match status" value="1"/>
</dbReference>
<dbReference type="EMBL" id="JBBEGL010000002">
    <property type="protein sequence ID" value="MEJ2886065.1"/>
    <property type="molecule type" value="Genomic_DNA"/>
</dbReference>
<dbReference type="Proteomes" id="UP001370100">
    <property type="component" value="Unassembled WGS sequence"/>
</dbReference>
<protein>
    <submittedName>
        <fullName evidence="2">Toll/interleukin-1 receptor domain-containing protein</fullName>
    </submittedName>
</protein>
<name>A0ABU8N281_9PSEU</name>
<dbReference type="Pfam" id="PF13676">
    <property type="entry name" value="TIR_2"/>
    <property type="match status" value="1"/>
</dbReference>
<dbReference type="RefSeq" id="WP_337712554.1">
    <property type="nucleotide sequence ID" value="NZ_JBBEGL010000002.1"/>
</dbReference>
<evidence type="ECO:0000313" key="2">
    <source>
        <dbReference type="EMBL" id="MEJ2886065.1"/>
    </source>
</evidence>